<evidence type="ECO:0000256" key="2">
    <source>
        <dbReference type="SAM" id="SignalP"/>
    </source>
</evidence>
<comment type="caution">
    <text evidence="3">The sequence shown here is derived from an EMBL/GenBank/DDBJ whole genome shotgun (WGS) entry which is preliminary data.</text>
</comment>
<feature type="transmembrane region" description="Helical" evidence="1">
    <location>
        <begin position="379"/>
        <end position="396"/>
    </location>
</feature>
<proteinExistence type="predicted"/>
<dbReference type="AlphaFoldDB" id="A0AA35RSS8"/>
<feature type="transmembrane region" description="Helical" evidence="1">
    <location>
        <begin position="279"/>
        <end position="298"/>
    </location>
</feature>
<keyword evidence="2" id="KW-0732">Signal</keyword>
<feature type="chain" id="PRO_5041429237" evidence="2">
    <location>
        <begin position="23"/>
        <end position="492"/>
    </location>
</feature>
<dbReference type="Proteomes" id="UP001174909">
    <property type="component" value="Unassembled WGS sequence"/>
</dbReference>
<keyword evidence="1" id="KW-1133">Transmembrane helix</keyword>
<sequence>MAAVVPFLFLVSLSRLFSSSTASLPTREEYIVYRELEDQLLTGEDASFKLYQLSDTFYPKVGPPPICVPITYTLTCPNETIIDNCTSDPIPCDDSDGFKASYLWSQYDLSTAIGPVLLSYVWSGIRLVGFAWEESCNLDNELEFALDIANISCRNGGVIKEALKALTAVAKAYAKNQGRGGSLVGHSETKGYAVEWDHSDREADIFHASRYTLVLMVVVLNLFIFLIASAMTNYTYDAVYESIVHKRNPNYPIFWSFVVLTFVWNVGPSWLVLSRQSNLVTYSLPFMIPLELLVAILIKKKSDFPVPLLSSRGCSKHVGYFFSFDRTIVLACSYCVISHAGQTLAIWTILVFLTFLSYYLAAIIIAFYLYPTQVLVKVVFLKAVAVCVVLNVALLFSNSKFKCGCTWKSFKVDLGYFVRVLAIAAFLPVFGFLAFIVGGILFTGSQQTSGLQSVLTLLPSLVLVFAAWFTKGSLFPAGTDETDLESEVINEL</sequence>
<protein>
    <submittedName>
        <fullName evidence="3">Uncharacterized protein</fullName>
    </submittedName>
</protein>
<evidence type="ECO:0000313" key="3">
    <source>
        <dbReference type="EMBL" id="CAI8015901.1"/>
    </source>
</evidence>
<gene>
    <name evidence="3" type="ORF">GBAR_LOCUS9832</name>
</gene>
<feature type="transmembrane region" description="Helical" evidence="1">
    <location>
        <begin position="318"/>
        <end position="340"/>
    </location>
</feature>
<feature type="transmembrane region" description="Helical" evidence="1">
    <location>
        <begin position="416"/>
        <end position="442"/>
    </location>
</feature>
<feature type="transmembrane region" description="Helical" evidence="1">
    <location>
        <begin position="253"/>
        <end position="273"/>
    </location>
</feature>
<feature type="transmembrane region" description="Helical" evidence="1">
    <location>
        <begin position="346"/>
        <end position="370"/>
    </location>
</feature>
<keyword evidence="1" id="KW-0472">Membrane</keyword>
<feature type="transmembrane region" description="Helical" evidence="1">
    <location>
        <begin position="454"/>
        <end position="470"/>
    </location>
</feature>
<feature type="signal peptide" evidence="2">
    <location>
        <begin position="1"/>
        <end position="22"/>
    </location>
</feature>
<keyword evidence="4" id="KW-1185">Reference proteome</keyword>
<evidence type="ECO:0000313" key="4">
    <source>
        <dbReference type="Proteomes" id="UP001174909"/>
    </source>
</evidence>
<reference evidence="3" key="1">
    <citation type="submission" date="2023-03" db="EMBL/GenBank/DDBJ databases">
        <authorList>
            <person name="Steffen K."/>
            <person name="Cardenas P."/>
        </authorList>
    </citation>
    <scope>NUCLEOTIDE SEQUENCE</scope>
</reference>
<organism evidence="3 4">
    <name type="scientific">Geodia barretti</name>
    <name type="common">Barrett's horny sponge</name>
    <dbReference type="NCBI Taxonomy" id="519541"/>
    <lineage>
        <taxon>Eukaryota</taxon>
        <taxon>Metazoa</taxon>
        <taxon>Porifera</taxon>
        <taxon>Demospongiae</taxon>
        <taxon>Heteroscleromorpha</taxon>
        <taxon>Tetractinellida</taxon>
        <taxon>Astrophorina</taxon>
        <taxon>Geodiidae</taxon>
        <taxon>Geodia</taxon>
    </lineage>
</organism>
<feature type="non-terminal residue" evidence="3">
    <location>
        <position position="1"/>
    </location>
</feature>
<evidence type="ECO:0000256" key="1">
    <source>
        <dbReference type="SAM" id="Phobius"/>
    </source>
</evidence>
<feature type="transmembrane region" description="Helical" evidence="1">
    <location>
        <begin position="211"/>
        <end position="232"/>
    </location>
</feature>
<dbReference type="EMBL" id="CASHTH010001475">
    <property type="protein sequence ID" value="CAI8015901.1"/>
    <property type="molecule type" value="Genomic_DNA"/>
</dbReference>
<keyword evidence="1" id="KW-0812">Transmembrane</keyword>
<name>A0AA35RSS8_GEOBA</name>
<accession>A0AA35RSS8</accession>